<dbReference type="Proteomes" id="UP000051934">
    <property type="component" value="Unassembled WGS sequence"/>
</dbReference>
<comment type="subunit">
    <text evidence="5">Homodimer.</text>
</comment>
<dbReference type="PANTHER" id="PTHR33603:SF1">
    <property type="entry name" value="RIBOSOMAL RNA LARGE SUBUNIT METHYLTRANSFERASE H"/>
    <property type="match status" value="1"/>
</dbReference>
<dbReference type="NCBIfam" id="NF000986">
    <property type="entry name" value="PRK00103.1-4"/>
    <property type="match status" value="1"/>
</dbReference>
<dbReference type="PANTHER" id="PTHR33603">
    <property type="entry name" value="METHYLTRANSFERASE"/>
    <property type="match status" value="1"/>
</dbReference>
<evidence type="ECO:0000256" key="1">
    <source>
        <dbReference type="ARBA" id="ARBA00022603"/>
    </source>
</evidence>
<comment type="caution">
    <text evidence="6">The sequence shown here is derived from an EMBL/GenBank/DDBJ whole genome shotgun (WGS) entry which is preliminary data.</text>
</comment>
<dbReference type="GO" id="GO:0005737">
    <property type="term" value="C:cytoplasm"/>
    <property type="evidence" value="ECO:0007669"/>
    <property type="project" value="UniProtKB-SubCell"/>
</dbReference>
<keyword evidence="5" id="KW-0963">Cytoplasm</keyword>
<keyword evidence="3 5" id="KW-0949">S-adenosyl-L-methionine</keyword>
<organism evidence="6 7">
    <name type="scientific">OM182 bacterium BACL3 MAG-120507-bin80</name>
    <dbReference type="NCBI Taxonomy" id="1655577"/>
    <lineage>
        <taxon>Bacteria</taxon>
        <taxon>Pseudomonadati</taxon>
        <taxon>Pseudomonadota</taxon>
        <taxon>Gammaproteobacteria</taxon>
        <taxon>OMG group</taxon>
        <taxon>OM182 clade</taxon>
    </lineage>
</organism>
<evidence type="ECO:0000313" key="6">
    <source>
        <dbReference type="EMBL" id="KRO69727.1"/>
    </source>
</evidence>
<dbReference type="HAMAP" id="MF_00658">
    <property type="entry name" value="23SrRNA_methyltr_H"/>
    <property type="match status" value="1"/>
</dbReference>
<keyword evidence="1 5" id="KW-0489">Methyltransferase</keyword>
<evidence type="ECO:0000256" key="3">
    <source>
        <dbReference type="ARBA" id="ARBA00022691"/>
    </source>
</evidence>
<protein>
    <recommendedName>
        <fullName evidence="5">Ribosomal RNA large subunit methyltransferase H</fullName>
        <ecNumber evidence="5">2.1.1.177</ecNumber>
    </recommendedName>
    <alternativeName>
        <fullName evidence="5">23S rRNA (pseudouridine1915-N3)-methyltransferase</fullName>
    </alternativeName>
    <alternativeName>
        <fullName evidence="5">23S rRNA m3Psi1915 methyltransferase</fullName>
    </alternativeName>
    <alternativeName>
        <fullName evidence="5">rRNA (pseudouridine-N3-)-methyltransferase RlmH</fullName>
    </alternativeName>
</protein>
<evidence type="ECO:0000256" key="5">
    <source>
        <dbReference type="HAMAP-Rule" id="MF_00658"/>
    </source>
</evidence>
<sequence length="156" mass="17262">MKLKLISIGTKMPRWVQEGVDEYSKRIVGDLGFSLLELPMAKRLKTQSPEVCREKEGEAILASVQEADYVVSLEVLGKVLDTPKLAARLEHFKRQGRNVCLLVGGPDGLSEACAARADESWSLSALTLPHPLVRVVLVEQLYRATSLSKGHPYHRA</sequence>
<dbReference type="SUPFAM" id="SSF75217">
    <property type="entry name" value="alpha/beta knot"/>
    <property type="match status" value="1"/>
</dbReference>
<accession>A0A0R2S4I2</accession>
<dbReference type="AlphaFoldDB" id="A0A0R2S4I2"/>
<comment type="catalytic activity">
    <reaction evidence="5">
        <text>pseudouridine(1915) in 23S rRNA + S-adenosyl-L-methionine = N(3)-methylpseudouridine(1915) in 23S rRNA + S-adenosyl-L-homocysteine + H(+)</text>
        <dbReference type="Rhea" id="RHEA:42752"/>
        <dbReference type="Rhea" id="RHEA-COMP:10221"/>
        <dbReference type="Rhea" id="RHEA-COMP:10222"/>
        <dbReference type="ChEBI" id="CHEBI:15378"/>
        <dbReference type="ChEBI" id="CHEBI:57856"/>
        <dbReference type="ChEBI" id="CHEBI:59789"/>
        <dbReference type="ChEBI" id="CHEBI:65314"/>
        <dbReference type="ChEBI" id="CHEBI:74486"/>
        <dbReference type="EC" id="2.1.1.177"/>
    </reaction>
</comment>
<dbReference type="NCBIfam" id="TIGR00246">
    <property type="entry name" value="tRNA_RlmH_YbeA"/>
    <property type="match status" value="1"/>
</dbReference>
<proteinExistence type="inferred from homology"/>
<feature type="binding site" evidence="5">
    <location>
        <position position="73"/>
    </location>
    <ligand>
        <name>S-adenosyl-L-methionine</name>
        <dbReference type="ChEBI" id="CHEBI:59789"/>
    </ligand>
</feature>
<feature type="binding site" evidence="5">
    <location>
        <position position="104"/>
    </location>
    <ligand>
        <name>S-adenosyl-L-methionine</name>
        <dbReference type="ChEBI" id="CHEBI:59789"/>
    </ligand>
</feature>
<dbReference type="EMBL" id="LIBB01000486">
    <property type="protein sequence ID" value="KRO69727.1"/>
    <property type="molecule type" value="Genomic_DNA"/>
</dbReference>
<keyword evidence="5" id="KW-0698">rRNA processing</keyword>
<keyword evidence="2 5" id="KW-0808">Transferase</keyword>
<dbReference type="CDD" id="cd18081">
    <property type="entry name" value="RlmH-like"/>
    <property type="match status" value="1"/>
</dbReference>
<dbReference type="Pfam" id="PF02590">
    <property type="entry name" value="SPOUT_MTase"/>
    <property type="match status" value="1"/>
</dbReference>
<name>A0A0R2S4I2_9GAMM</name>
<dbReference type="EC" id="2.1.1.177" evidence="5"/>
<feature type="binding site" evidence="5">
    <location>
        <begin position="123"/>
        <end position="128"/>
    </location>
    <ligand>
        <name>S-adenosyl-L-methionine</name>
        <dbReference type="ChEBI" id="CHEBI:59789"/>
    </ligand>
</feature>
<comment type="subcellular location">
    <subcellularLocation>
        <location evidence="5">Cytoplasm</location>
    </subcellularLocation>
</comment>
<evidence type="ECO:0000256" key="4">
    <source>
        <dbReference type="ARBA" id="ARBA00038303"/>
    </source>
</evidence>
<dbReference type="GO" id="GO:0070038">
    <property type="term" value="F:rRNA (pseudouridine-N3-)-methyltransferase activity"/>
    <property type="evidence" value="ECO:0007669"/>
    <property type="project" value="UniProtKB-UniRule"/>
</dbReference>
<gene>
    <name evidence="5" type="primary">rlmH</name>
    <name evidence="6" type="ORF">ABR69_03900</name>
</gene>
<comment type="function">
    <text evidence="5">Specifically methylates the pseudouridine at position 1915 (m3Psi1915) in 23S rRNA.</text>
</comment>
<dbReference type="Gene3D" id="3.40.1280.10">
    <property type="match status" value="1"/>
</dbReference>
<comment type="similarity">
    <text evidence="4 5">Belongs to the RNA methyltransferase RlmH family.</text>
</comment>
<dbReference type="InterPro" id="IPR029026">
    <property type="entry name" value="tRNA_m1G_MTases_N"/>
</dbReference>
<evidence type="ECO:0000256" key="2">
    <source>
        <dbReference type="ARBA" id="ARBA00022679"/>
    </source>
</evidence>
<evidence type="ECO:0000313" key="7">
    <source>
        <dbReference type="Proteomes" id="UP000051934"/>
    </source>
</evidence>
<dbReference type="InterPro" id="IPR003742">
    <property type="entry name" value="RlmH-like"/>
</dbReference>
<dbReference type="PIRSF" id="PIRSF004505">
    <property type="entry name" value="MT_bac"/>
    <property type="match status" value="1"/>
</dbReference>
<reference evidence="6 7" key="1">
    <citation type="submission" date="2015-10" db="EMBL/GenBank/DDBJ databases">
        <title>Metagenome-Assembled Genomes uncover a global brackish microbiome.</title>
        <authorList>
            <person name="Hugerth L.W."/>
            <person name="Larsson J."/>
            <person name="Alneberg J."/>
            <person name="Lindh M.V."/>
            <person name="Legrand C."/>
            <person name="Pinhassi J."/>
            <person name="Andersson A.F."/>
        </authorList>
    </citation>
    <scope>NUCLEOTIDE SEQUENCE [LARGE SCALE GENOMIC DNA]</scope>
    <source>
        <strain evidence="6">BACL4 MAG-120507-bin80</strain>
    </source>
</reference>
<dbReference type="InterPro" id="IPR029028">
    <property type="entry name" value="Alpha/beta_knot_MTases"/>
</dbReference>